<gene>
    <name evidence="2" type="ORF">PUN28_002645</name>
</gene>
<organism evidence="2 3">
    <name type="scientific">Cardiocondyla obscurior</name>
    <dbReference type="NCBI Taxonomy" id="286306"/>
    <lineage>
        <taxon>Eukaryota</taxon>
        <taxon>Metazoa</taxon>
        <taxon>Ecdysozoa</taxon>
        <taxon>Arthropoda</taxon>
        <taxon>Hexapoda</taxon>
        <taxon>Insecta</taxon>
        <taxon>Pterygota</taxon>
        <taxon>Neoptera</taxon>
        <taxon>Endopterygota</taxon>
        <taxon>Hymenoptera</taxon>
        <taxon>Apocrita</taxon>
        <taxon>Aculeata</taxon>
        <taxon>Formicoidea</taxon>
        <taxon>Formicidae</taxon>
        <taxon>Myrmicinae</taxon>
        <taxon>Cardiocondyla</taxon>
    </lineage>
</organism>
<keyword evidence="3" id="KW-1185">Reference proteome</keyword>
<feature type="compositionally biased region" description="Polar residues" evidence="1">
    <location>
        <begin position="1"/>
        <end position="13"/>
    </location>
</feature>
<feature type="region of interest" description="Disordered" evidence="1">
    <location>
        <begin position="1"/>
        <end position="42"/>
    </location>
</feature>
<comment type="caution">
    <text evidence="2">The sequence shown here is derived from an EMBL/GenBank/DDBJ whole genome shotgun (WGS) entry which is preliminary data.</text>
</comment>
<sequence>MTTKPMTAQSDIRLTSESRKQRSRRPITRPESLKLSGASDASDRNWKVRLPLTLRGAFYSRRFSFVLNKECVRRIYKNDGIYKINQVTRRKTSTG</sequence>
<dbReference type="AlphaFoldDB" id="A0AAW2GV95"/>
<dbReference type="Proteomes" id="UP001430953">
    <property type="component" value="Unassembled WGS sequence"/>
</dbReference>
<proteinExistence type="predicted"/>
<dbReference type="EMBL" id="JADYXP020000002">
    <property type="protein sequence ID" value="KAL0131220.1"/>
    <property type="molecule type" value="Genomic_DNA"/>
</dbReference>
<reference evidence="2 3" key="1">
    <citation type="submission" date="2023-03" db="EMBL/GenBank/DDBJ databases">
        <title>High recombination rates correlate with genetic variation in Cardiocondyla obscurior ants.</title>
        <authorList>
            <person name="Errbii M."/>
        </authorList>
    </citation>
    <scope>NUCLEOTIDE SEQUENCE [LARGE SCALE GENOMIC DNA]</scope>
    <source>
        <strain evidence="2">Alpha-2009</strain>
        <tissue evidence="2">Whole body</tissue>
    </source>
</reference>
<accession>A0AAW2GV95</accession>
<name>A0AAW2GV95_9HYME</name>
<evidence type="ECO:0000256" key="1">
    <source>
        <dbReference type="SAM" id="MobiDB-lite"/>
    </source>
</evidence>
<evidence type="ECO:0000313" key="3">
    <source>
        <dbReference type="Proteomes" id="UP001430953"/>
    </source>
</evidence>
<protein>
    <submittedName>
        <fullName evidence="2">Uncharacterized protein</fullName>
    </submittedName>
</protein>
<evidence type="ECO:0000313" key="2">
    <source>
        <dbReference type="EMBL" id="KAL0131220.1"/>
    </source>
</evidence>